<organism evidence="2 3">
    <name type="scientific">Pseudonocardia sediminis</name>
    <dbReference type="NCBI Taxonomy" id="1397368"/>
    <lineage>
        <taxon>Bacteria</taxon>
        <taxon>Bacillati</taxon>
        <taxon>Actinomycetota</taxon>
        <taxon>Actinomycetes</taxon>
        <taxon>Pseudonocardiales</taxon>
        <taxon>Pseudonocardiaceae</taxon>
        <taxon>Pseudonocardia</taxon>
    </lineage>
</organism>
<dbReference type="AlphaFoldDB" id="A0A4Q7UP35"/>
<dbReference type="InterPro" id="IPR001466">
    <property type="entry name" value="Beta-lactam-related"/>
</dbReference>
<gene>
    <name evidence="2" type="ORF">EV383_0277</name>
</gene>
<dbReference type="EMBL" id="SHKL01000001">
    <property type="protein sequence ID" value="RZT83472.1"/>
    <property type="molecule type" value="Genomic_DNA"/>
</dbReference>
<dbReference type="InterPro" id="IPR050789">
    <property type="entry name" value="Diverse_Enzym_Activities"/>
</dbReference>
<accession>A0A4Q7UP35</accession>
<sequence>MTQTVGAAQQIDDLLSEAAGSGTVPGVVGLVANADGETYSGAFGHRVGTEPIAPDTVAWLASTTKAIIAVAALQLVERGKLDLDAPMGRLIPQLAAPQVLEGYDDDGTPRIRPARTDVTLRNLLSHTAGNGYHFWNANVLRYQTENELPGIIACQEATLTTPLLFDPGTRWEYGMNIDWVAKAVEAVSGQRIGDYLRENVLDPLGMRDTTFTLSGEHRTRLAGMNVRTPDGLVAIDFEIPQEPEFQMGGGGMYGSPADYLRFLRMLLRRGELDGVRILDAETVDMARRNQIENLTIGKIATVDPGSSNDVDFLPGTTKKWSLLGMLNVEDTPGGRSAGSLFWAGLCNSYYWVDWEKGNCGLVVTQILPFADQHVLDLFEKFEDAARTL</sequence>
<comment type="caution">
    <text evidence="2">The sequence shown here is derived from an EMBL/GenBank/DDBJ whole genome shotgun (WGS) entry which is preliminary data.</text>
</comment>
<evidence type="ECO:0000259" key="1">
    <source>
        <dbReference type="Pfam" id="PF00144"/>
    </source>
</evidence>
<dbReference type="PANTHER" id="PTHR43283:SF3">
    <property type="entry name" value="BETA-LACTAMASE FAMILY PROTEIN (AFU_ORTHOLOGUE AFUA_5G07500)"/>
    <property type="match status" value="1"/>
</dbReference>
<name>A0A4Q7UP35_PSEST</name>
<dbReference type="SUPFAM" id="SSF56601">
    <property type="entry name" value="beta-lactamase/transpeptidase-like"/>
    <property type="match status" value="1"/>
</dbReference>
<dbReference type="Proteomes" id="UP000291591">
    <property type="component" value="Unassembled WGS sequence"/>
</dbReference>
<proteinExistence type="predicted"/>
<dbReference type="RefSeq" id="WP_130288222.1">
    <property type="nucleotide sequence ID" value="NZ_SHKL01000001.1"/>
</dbReference>
<dbReference type="InterPro" id="IPR012338">
    <property type="entry name" value="Beta-lactam/transpept-like"/>
</dbReference>
<evidence type="ECO:0000313" key="2">
    <source>
        <dbReference type="EMBL" id="RZT83472.1"/>
    </source>
</evidence>
<dbReference type="OrthoDB" id="4281716at2"/>
<dbReference type="Gene3D" id="3.40.710.10">
    <property type="entry name" value="DD-peptidase/beta-lactamase superfamily"/>
    <property type="match status" value="1"/>
</dbReference>
<feature type="domain" description="Beta-lactamase-related" evidence="1">
    <location>
        <begin position="12"/>
        <end position="371"/>
    </location>
</feature>
<reference evidence="2 3" key="1">
    <citation type="submission" date="2019-02" db="EMBL/GenBank/DDBJ databases">
        <title>Sequencing the genomes of 1000 actinobacteria strains.</title>
        <authorList>
            <person name="Klenk H.-P."/>
        </authorList>
    </citation>
    <scope>NUCLEOTIDE SEQUENCE [LARGE SCALE GENOMIC DNA]</scope>
    <source>
        <strain evidence="2 3">DSM 45779</strain>
    </source>
</reference>
<dbReference type="Pfam" id="PF00144">
    <property type="entry name" value="Beta-lactamase"/>
    <property type="match status" value="1"/>
</dbReference>
<keyword evidence="3" id="KW-1185">Reference proteome</keyword>
<evidence type="ECO:0000313" key="3">
    <source>
        <dbReference type="Proteomes" id="UP000291591"/>
    </source>
</evidence>
<dbReference type="PANTHER" id="PTHR43283">
    <property type="entry name" value="BETA-LACTAMASE-RELATED"/>
    <property type="match status" value="1"/>
</dbReference>
<protein>
    <submittedName>
        <fullName evidence="2">CubicO group peptidase (Beta-lactamase class C family)</fullName>
    </submittedName>
</protein>